<dbReference type="InterPro" id="IPR000352">
    <property type="entry name" value="Pep_chain_release_fac_I"/>
</dbReference>
<accession>A0AB34Q225</accession>
<dbReference type="PANTHER" id="PTHR11075">
    <property type="entry name" value="PEPTIDE CHAIN RELEASE FACTOR"/>
    <property type="match status" value="1"/>
</dbReference>
<dbReference type="EMBL" id="AJIX01000003">
    <property type="protein sequence ID" value="KGR21564.1"/>
    <property type="molecule type" value="Genomic_DNA"/>
</dbReference>
<reference evidence="3 4" key="1">
    <citation type="submission" date="2013-12" db="EMBL/GenBank/DDBJ databases">
        <title>The Genome Sequence of Candida albicans P78048.</title>
        <authorList>
            <consortium name="The Broad Institute Genome Sequencing Platform"/>
            <consortium name="The Broad Institute Genome Sequencing Center for Infectious Disease"/>
            <person name="Cuomo C."/>
            <person name="Bennett R."/>
            <person name="Hirakawa M."/>
            <person name="Noverr M."/>
            <person name="Mitchell A."/>
            <person name="Young S.K."/>
            <person name="Zeng Q."/>
            <person name="Gargeya S."/>
            <person name="Fitzgerald M."/>
            <person name="Abouelleil A."/>
            <person name="Alvarado L."/>
            <person name="Berlin A.M."/>
            <person name="Chapman S.B."/>
            <person name="Dewar J."/>
            <person name="Goldberg J."/>
            <person name="Griggs A."/>
            <person name="Gujja S."/>
            <person name="Hansen M."/>
            <person name="Howarth C."/>
            <person name="Imamovic A."/>
            <person name="Larimer J."/>
            <person name="McCowan C."/>
            <person name="Murphy C."/>
            <person name="Pearson M."/>
            <person name="Priest M."/>
            <person name="Roberts A."/>
            <person name="Saif S."/>
            <person name="Shea T."/>
            <person name="Sykes S."/>
            <person name="Wortman J."/>
            <person name="Nusbaum C."/>
            <person name="Birren B."/>
        </authorList>
    </citation>
    <scope>NUCLEOTIDE SEQUENCE [LARGE SCALE GENOMIC DNA]</scope>
    <source>
        <strain evidence="3 4">P78048</strain>
    </source>
</reference>
<dbReference type="GO" id="GO:0070126">
    <property type="term" value="P:mitochondrial translational termination"/>
    <property type="evidence" value="ECO:0007669"/>
    <property type="project" value="TreeGrafter"/>
</dbReference>
<dbReference type="Pfam" id="PF00472">
    <property type="entry name" value="RF-1"/>
    <property type="match status" value="1"/>
</dbReference>
<dbReference type="Proteomes" id="UP000030161">
    <property type="component" value="Unassembled WGS sequence"/>
</dbReference>
<protein>
    <submittedName>
        <fullName evidence="3">Peptidyl-tRNA hydrolase ICT1</fullName>
    </submittedName>
</protein>
<evidence type="ECO:0000313" key="4">
    <source>
        <dbReference type="Proteomes" id="UP000030161"/>
    </source>
</evidence>
<gene>
    <name evidence="3" type="ORF">MG3_00568</name>
</gene>
<evidence type="ECO:0000256" key="1">
    <source>
        <dbReference type="SAM" id="MobiDB-lite"/>
    </source>
</evidence>
<dbReference type="Gene3D" id="3.30.160.20">
    <property type="match status" value="1"/>
</dbReference>
<keyword evidence="3" id="KW-0378">Hydrolase</keyword>
<dbReference type="GO" id="GO:0004045">
    <property type="term" value="F:peptidyl-tRNA hydrolase activity"/>
    <property type="evidence" value="ECO:0007669"/>
    <property type="project" value="TreeGrafter"/>
</dbReference>
<dbReference type="GO" id="GO:0005762">
    <property type="term" value="C:mitochondrial large ribosomal subunit"/>
    <property type="evidence" value="ECO:0007669"/>
    <property type="project" value="TreeGrafter"/>
</dbReference>
<name>A0AB34Q225_CANAX</name>
<dbReference type="GO" id="GO:0016150">
    <property type="term" value="F:translation release factor activity, codon nonspecific"/>
    <property type="evidence" value="ECO:0007669"/>
    <property type="project" value="TreeGrafter"/>
</dbReference>
<organism evidence="3 4">
    <name type="scientific">Candida albicans P78048</name>
    <dbReference type="NCBI Taxonomy" id="1094989"/>
    <lineage>
        <taxon>Eukaryota</taxon>
        <taxon>Fungi</taxon>
        <taxon>Dikarya</taxon>
        <taxon>Ascomycota</taxon>
        <taxon>Saccharomycotina</taxon>
        <taxon>Pichiomycetes</taxon>
        <taxon>Debaryomycetaceae</taxon>
        <taxon>Candida/Lodderomyces clade</taxon>
        <taxon>Candida</taxon>
    </lineage>
</organism>
<dbReference type="AlphaFoldDB" id="A0AB34Q225"/>
<dbReference type="PANTHER" id="PTHR11075:SF54">
    <property type="entry name" value="LARGE RIBOSOMAL SUBUNIT PROTEIN ML62"/>
    <property type="match status" value="1"/>
</dbReference>
<evidence type="ECO:0000313" key="3">
    <source>
        <dbReference type="EMBL" id="KGR21564.1"/>
    </source>
</evidence>
<proteinExistence type="predicted"/>
<sequence length="197" mass="23254">MFRVTNTCNGIKSFLPSEFLKLYPYRLRFYSTNDSFSKDEIDKSKKWLESFTHTQIPTHLFDISYSRSSGPGGQKVNKTSSKATVSLEPGLWLDPRICFWIPQPIQAQLKSKGIRYETKGGGLLIQSDTSRNREHNTELCFQRLVEEIKSKVYFASEVSQEDKEKWQELEEDYKERKKFNKKKQSDKKKNRSKKFDW</sequence>
<comment type="caution">
    <text evidence="3">The sequence shown here is derived from an EMBL/GenBank/DDBJ whole genome shotgun (WGS) entry which is preliminary data.</text>
</comment>
<evidence type="ECO:0000259" key="2">
    <source>
        <dbReference type="Pfam" id="PF00472"/>
    </source>
</evidence>
<feature type="region of interest" description="Disordered" evidence="1">
    <location>
        <begin position="175"/>
        <end position="197"/>
    </location>
</feature>
<dbReference type="SMR" id="A0AB34Q225"/>
<feature type="domain" description="Prokaryotic-type class I peptide chain release factors" evidence="2">
    <location>
        <begin position="54"/>
        <end position="191"/>
    </location>
</feature>
<feature type="compositionally biased region" description="Basic residues" evidence="1">
    <location>
        <begin position="176"/>
        <end position="197"/>
    </location>
</feature>
<dbReference type="SUPFAM" id="SSF110916">
    <property type="entry name" value="Peptidyl-tRNA hydrolase domain-like"/>
    <property type="match status" value="1"/>
</dbReference>
<dbReference type="InterPro" id="IPR052104">
    <property type="entry name" value="Mito_Release_Factor_mL62"/>
</dbReference>